<keyword evidence="5" id="KW-0812">Transmembrane</keyword>
<keyword evidence="9" id="KW-0732">Signal</keyword>
<dbReference type="SUPFAM" id="SSF56954">
    <property type="entry name" value="Outer membrane efflux proteins (OEP)"/>
    <property type="match status" value="1"/>
</dbReference>
<evidence type="ECO:0000256" key="2">
    <source>
        <dbReference type="ARBA" id="ARBA00007613"/>
    </source>
</evidence>
<evidence type="ECO:0000256" key="7">
    <source>
        <dbReference type="ARBA" id="ARBA00023237"/>
    </source>
</evidence>
<dbReference type="GO" id="GO:0015288">
    <property type="term" value="F:porin activity"/>
    <property type="evidence" value="ECO:0007669"/>
    <property type="project" value="TreeGrafter"/>
</dbReference>
<evidence type="ECO:0000256" key="8">
    <source>
        <dbReference type="SAM" id="Coils"/>
    </source>
</evidence>
<dbReference type="PANTHER" id="PTHR30026:SF20">
    <property type="entry name" value="OUTER MEMBRANE PROTEIN TOLC"/>
    <property type="match status" value="1"/>
</dbReference>
<feature type="signal peptide" evidence="9">
    <location>
        <begin position="1"/>
        <end position="27"/>
    </location>
</feature>
<dbReference type="Gene3D" id="1.20.1600.10">
    <property type="entry name" value="Outer membrane efflux proteins (OEP)"/>
    <property type="match status" value="1"/>
</dbReference>
<dbReference type="Proteomes" id="UP000824099">
    <property type="component" value="Unassembled WGS sequence"/>
</dbReference>
<reference evidence="10" key="2">
    <citation type="journal article" date="2021" name="PeerJ">
        <title>Extensive microbial diversity within the chicken gut microbiome revealed by metagenomics and culture.</title>
        <authorList>
            <person name="Gilroy R."/>
            <person name="Ravi A."/>
            <person name="Getino M."/>
            <person name="Pursley I."/>
            <person name="Horton D.L."/>
            <person name="Alikhan N.F."/>
            <person name="Baker D."/>
            <person name="Gharbi K."/>
            <person name="Hall N."/>
            <person name="Watson M."/>
            <person name="Adriaenssens E.M."/>
            <person name="Foster-Nyarko E."/>
            <person name="Jarju S."/>
            <person name="Secka A."/>
            <person name="Antonio M."/>
            <person name="Oren A."/>
            <person name="Chaudhuri R.R."/>
            <person name="La Ragione R."/>
            <person name="Hildebrand F."/>
            <person name="Pallen M.J."/>
        </authorList>
    </citation>
    <scope>NUCLEOTIDE SEQUENCE</scope>
    <source>
        <strain evidence="10">CHK160-1198</strain>
    </source>
</reference>
<comment type="subcellular location">
    <subcellularLocation>
        <location evidence="1">Cell outer membrane</location>
    </subcellularLocation>
</comment>
<dbReference type="GO" id="GO:1990281">
    <property type="term" value="C:efflux pump complex"/>
    <property type="evidence" value="ECO:0007669"/>
    <property type="project" value="TreeGrafter"/>
</dbReference>
<accession>A0A9D1MNI5</accession>
<evidence type="ECO:0000256" key="6">
    <source>
        <dbReference type="ARBA" id="ARBA00023136"/>
    </source>
</evidence>
<evidence type="ECO:0000256" key="5">
    <source>
        <dbReference type="ARBA" id="ARBA00022692"/>
    </source>
</evidence>
<evidence type="ECO:0000313" key="10">
    <source>
        <dbReference type="EMBL" id="HIU63760.1"/>
    </source>
</evidence>
<dbReference type="AlphaFoldDB" id="A0A9D1MNI5"/>
<feature type="coiled-coil region" evidence="8">
    <location>
        <begin position="329"/>
        <end position="381"/>
    </location>
</feature>
<evidence type="ECO:0000256" key="4">
    <source>
        <dbReference type="ARBA" id="ARBA00022452"/>
    </source>
</evidence>
<proteinExistence type="inferred from homology"/>
<evidence type="ECO:0000313" key="11">
    <source>
        <dbReference type="Proteomes" id="UP000824099"/>
    </source>
</evidence>
<feature type="chain" id="PRO_5039086590" evidence="9">
    <location>
        <begin position="28"/>
        <end position="438"/>
    </location>
</feature>
<dbReference type="EMBL" id="DVNI01000026">
    <property type="protein sequence ID" value="HIU63760.1"/>
    <property type="molecule type" value="Genomic_DNA"/>
</dbReference>
<comment type="similarity">
    <text evidence="2">Belongs to the outer membrane factor (OMF) (TC 1.B.17) family.</text>
</comment>
<reference evidence="10" key="1">
    <citation type="submission" date="2020-10" db="EMBL/GenBank/DDBJ databases">
        <authorList>
            <person name="Gilroy R."/>
        </authorList>
    </citation>
    <scope>NUCLEOTIDE SEQUENCE</scope>
    <source>
        <strain evidence="10">CHK160-1198</strain>
    </source>
</reference>
<gene>
    <name evidence="10" type="ORF">IAB06_01790</name>
</gene>
<evidence type="ECO:0000256" key="9">
    <source>
        <dbReference type="SAM" id="SignalP"/>
    </source>
</evidence>
<keyword evidence="7" id="KW-0998">Cell outer membrane</keyword>
<comment type="caution">
    <text evidence="10">The sequence shown here is derived from an EMBL/GenBank/DDBJ whole genome shotgun (WGS) entry which is preliminary data.</text>
</comment>
<keyword evidence="4" id="KW-1134">Transmembrane beta strand</keyword>
<dbReference type="InterPro" id="IPR003423">
    <property type="entry name" value="OMP_efflux"/>
</dbReference>
<keyword evidence="8" id="KW-0175">Coiled coil</keyword>
<dbReference type="Pfam" id="PF02321">
    <property type="entry name" value="OEP"/>
    <property type="match status" value="2"/>
</dbReference>
<dbReference type="PANTHER" id="PTHR30026">
    <property type="entry name" value="OUTER MEMBRANE PROTEIN TOLC"/>
    <property type="match status" value="1"/>
</dbReference>
<name>A0A9D1MNI5_9FIRM</name>
<sequence length="438" mass="47569">MFKYHKRKHLLMATVLAGLVSMQTAFAAPVEVTLDKAVSMALKTNPTVKISEAESEAAEGQKDAVKASRWFTINFNSDFSRGGYYDPVTNPVTNIPSKGLQDTYNNGFSASVPLYTGGKLSGTIEQAVQNYRASEYGVAEAYQAVKLSATDAFFTVLQTENVVALSQESVDRLKAHLNNVNAQYQVGVVAKVDVLRSEVELADAEQTLIKAQNAHDLAVANLNNIIGLPHESEIVVAEKLGYEEYTNALENCITFALANRPELYQAEASVESAKAGVKVARAGYLPQVSASASNKWSSHSWPGDDDENWGVGIGLSMNVFDSGVTAGKVKSAKATLLKAEETYRKTKDEIQLDVRNNYLNLREAEKRISTAQVAVLKAEEDYHIAQVRYQAGVGTNLDVMDSQVALTQAKNNYVQALYDYNTSGASLEKAMGVPVSVN</sequence>
<dbReference type="GO" id="GO:0015562">
    <property type="term" value="F:efflux transmembrane transporter activity"/>
    <property type="evidence" value="ECO:0007669"/>
    <property type="project" value="InterPro"/>
</dbReference>
<evidence type="ECO:0000256" key="3">
    <source>
        <dbReference type="ARBA" id="ARBA00022448"/>
    </source>
</evidence>
<dbReference type="InterPro" id="IPR051906">
    <property type="entry name" value="TolC-like"/>
</dbReference>
<protein>
    <submittedName>
        <fullName evidence="10">TolC family protein</fullName>
    </submittedName>
</protein>
<evidence type="ECO:0000256" key="1">
    <source>
        <dbReference type="ARBA" id="ARBA00004442"/>
    </source>
</evidence>
<organism evidence="10 11">
    <name type="scientific">Candidatus Avacidaminococcus intestinavium</name>
    <dbReference type="NCBI Taxonomy" id="2840684"/>
    <lineage>
        <taxon>Bacteria</taxon>
        <taxon>Bacillati</taxon>
        <taxon>Bacillota</taxon>
        <taxon>Negativicutes</taxon>
        <taxon>Acidaminococcales</taxon>
        <taxon>Acidaminococcaceae</taxon>
        <taxon>Acidaminococcaceae incertae sedis</taxon>
        <taxon>Candidatus Avacidaminococcus</taxon>
    </lineage>
</organism>
<keyword evidence="6" id="KW-0472">Membrane</keyword>
<dbReference type="GO" id="GO:0009279">
    <property type="term" value="C:cell outer membrane"/>
    <property type="evidence" value="ECO:0007669"/>
    <property type="project" value="UniProtKB-SubCell"/>
</dbReference>
<keyword evidence="3" id="KW-0813">Transport</keyword>